<dbReference type="EMBL" id="LKEY01037618">
    <property type="protein sequence ID" value="KYN50585.1"/>
    <property type="molecule type" value="Genomic_DNA"/>
</dbReference>
<organism evidence="1 2">
    <name type="scientific">Trachymyrmex cornetzi</name>
    <dbReference type="NCBI Taxonomy" id="471704"/>
    <lineage>
        <taxon>Eukaryota</taxon>
        <taxon>Metazoa</taxon>
        <taxon>Ecdysozoa</taxon>
        <taxon>Arthropoda</taxon>
        <taxon>Hexapoda</taxon>
        <taxon>Insecta</taxon>
        <taxon>Pterygota</taxon>
        <taxon>Neoptera</taxon>
        <taxon>Endopterygota</taxon>
        <taxon>Hymenoptera</taxon>
        <taxon>Apocrita</taxon>
        <taxon>Aculeata</taxon>
        <taxon>Formicoidea</taxon>
        <taxon>Formicidae</taxon>
        <taxon>Myrmicinae</taxon>
        <taxon>Trachymyrmex</taxon>
    </lineage>
</organism>
<evidence type="ECO:0000313" key="2">
    <source>
        <dbReference type="Proteomes" id="UP000078492"/>
    </source>
</evidence>
<dbReference type="STRING" id="471704.A0A151K392"/>
<protein>
    <submittedName>
        <fullName evidence="1">Uncharacterized protein</fullName>
    </submittedName>
</protein>
<comment type="caution">
    <text evidence="1">The sequence shown here is derived from an EMBL/GenBank/DDBJ whole genome shotgun (WGS) entry which is preliminary data.</text>
</comment>
<feature type="non-terminal residue" evidence="1">
    <location>
        <position position="1"/>
    </location>
</feature>
<dbReference type="Proteomes" id="UP000078492">
    <property type="component" value="Unassembled WGS sequence"/>
</dbReference>
<dbReference type="AlphaFoldDB" id="A0A151K392"/>
<accession>A0A151K392</accession>
<keyword evidence="2" id="KW-1185">Reference proteome</keyword>
<name>A0A151K392_9HYME</name>
<gene>
    <name evidence="1" type="ORF">ALC57_09541</name>
</gene>
<evidence type="ECO:0000313" key="1">
    <source>
        <dbReference type="EMBL" id="KYN50585.1"/>
    </source>
</evidence>
<proteinExistence type="predicted"/>
<sequence>QSPVGRRYHQCQFADRQDGRSLILVAPQEEQNKVEKSPTEDVKKLDETKAATQTQVMVLPTESSDVTQIYALVKIDKQGQIQLLNNNGPIGRNYTESGQHENLT</sequence>
<reference evidence="1 2" key="1">
    <citation type="submission" date="2015-09" db="EMBL/GenBank/DDBJ databases">
        <title>Trachymyrmex cornetzi WGS genome.</title>
        <authorList>
            <person name="Nygaard S."/>
            <person name="Hu H."/>
            <person name="Boomsma J."/>
            <person name="Zhang G."/>
        </authorList>
    </citation>
    <scope>NUCLEOTIDE SEQUENCE [LARGE SCALE GENOMIC DNA]</scope>
    <source>
        <strain evidence="1">Tcor2-1</strain>
        <tissue evidence="1">Whole body</tissue>
    </source>
</reference>